<name>A0ABR1MLJ4_9PEZI</name>
<gene>
    <name evidence="2" type="ORF">IWX46DRAFT_350814</name>
</gene>
<sequence>MVGRWNEPRGAGGRTIIPSMPPGPGLVFLVIILLTSFTPCGSLRVFLVSDWLLLGLRVLVSCWTDTIHCHRQSSCSLSTPSPSLRFLLLLGAHTPRVRQQFDPHLWSTSTRRHPGMYSIRCCLWRRQQLVADQSRLRSSPMQTDVDLPGNPGGGIFEDLSGERGLGEGRFDTEIRRFGMLVYGCRCGLKKNDRHRAQHCARIKPMQRLPVPISTGSSPPSSSPAPTISFARHSVPSSRIWERSGTVLVTGAKADPGLYS</sequence>
<keyword evidence="1" id="KW-0472">Membrane</keyword>
<keyword evidence="1" id="KW-0812">Transmembrane</keyword>
<keyword evidence="3" id="KW-1185">Reference proteome</keyword>
<protein>
    <submittedName>
        <fullName evidence="2">Uncharacterized protein</fullName>
    </submittedName>
</protein>
<dbReference type="Proteomes" id="UP001365128">
    <property type="component" value="Unassembled WGS sequence"/>
</dbReference>
<feature type="transmembrane region" description="Helical" evidence="1">
    <location>
        <begin position="26"/>
        <end position="47"/>
    </location>
</feature>
<dbReference type="EMBL" id="JBBPDW010000005">
    <property type="protein sequence ID" value="KAK7552636.1"/>
    <property type="molecule type" value="Genomic_DNA"/>
</dbReference>
<comment type="caution">
    <text evidence="2">The sequence shown here is derived from an EMBL/GenBank/DDBJ whole genome shotgun (WGS) entry which is preliminary data.</text>
</comment>
<evidence type="ECO:0000313" key="3">
    <source>
        <dbReference type="Proteomes" id="UP001365128"/>
    </source>
</evidence>
<organism evidence="2 3">
    <name type="scientific">Phyllosticta citricarpa</name>
    <dbReference type="NCBI Taxonomy" id="55181"/>
    <lineage>
        <taxon>Eukaryota</taxon>
        <taxon>Fungi</taxon>
        <taxon>Dikarya</taxon>
        <taxon>Ascomycota</taxon>
        <taxon>Pezizomycotina</taxon>
        <taxon>Dothideomycetes</taxon>
        <taxon>Dothideomycetes incertae sedis</taxon>
        <taxon>Botryosphaeriales</taxon>
        <taxon>Phyllostictaceae</taxon>
        <taxon>Phyllosticta</taxon>
    </lineage>
</organism>
<keyword evidence="1" id="KW-1133">Transmembrane helix</keyword>
<proteinExistence type="predicted"/>
<reference evidence="2 3" key="1">
    <citation type="submission" date="2024-04" db="EMBL/GenBank/DDBJ databases">
        <title>Phyllosticta paracitricarpa is synonymous to the EU quarantine fungus P. citricarpa based on phylogenomic analyses.</title>
        <authorList>
            <consortium name="Lawrence Berkeley National Laboratory"/>
            <person name="Van Ingen-Buijs V.A."/>
            <person name="Van Westerhoven A.C."/>
            <person name="Haridas S."/>
            <person name="Skiadas P."/>
            <person name="Martin F."/>
            <person name="Groenewald J.Z."/>
            <person name="Crous P.W."/>
            <person name="Seidl M.F."/>
        </authorList>
    </citation>
    <scope>NUCLEOTIDE SEQUENCE [LARGE SCALE GENOMIC DNA]</scope>
    <source>
        <strain evidence="2 3">CBS 122670</strain>
    </source>
</reference>
<evidence type="ECO:0000256" key="1">
    <source>
        <dbReference type="SAM" id="Phobius"/>
    </source>
</evidence>
<accession>A0ABR1MLJ4</accession>
<evidence type="ECO:0000313" key="2">
    <source>
        <dbReference type="EMBL" id="KAK7552636.1"/>
    </source>
</evidence>